<dbReference type="Proteomes" id="UP000738349">
    <property type="component" value="Unassembled WGS sequence"/>
</dbReference>
<dbReference type="EMBL" id="JAGMUV010000001">
    <property type="protein sequence ID" value="KAH7176208.1"/>
    <property type="molecule type" value="Genomic_DNA"/>
</dbReference>
<protein>
    <submittedName>
        <fullName evidence="1">Uncharacterized protein</fullName>
    </submittedName>
</protein>
<accession>A0A9P9FSB9</accession>
<evidence type="ECO:0000313" key="2">
    <source>
        <dbReference type="Proteomes" id="UP000738349"/>
    </source>
</evidence>
<organism evidence="1 2">
    <name type="scientific">Dactylonectria macrodidyma</name>
    <dbReference type="NCBI Taxonomy" id="307937"/>
    <lineage>
        <taxon>Eukaryota</taxon>
        <taxon>Fungi</taxon>
        <taxon>Dikarya</taxon>
        <taxon>Ascomycota</taxon>
        <taxon>Pezizomycotina</taxon>
        <taxon>Sordariomycetes</taxon>
        <taxon>Hypocreomycetidae</taxon>
        <taxon>Hypocreales</taxon>
        <taxon>Nectriaceae</taxon>
        <taxon>Dactylonectria</taxon>
    </lineage>
</organism>
<comment type="caution">
    <text evidence="1">The sequence shown here is derived from an EMBL/GenBank/DDBJ whole genome shotgun (WGS) entry which is preliminary data.</text>
</comment>
<proteinExistence type="predicted"/>
<name>A0A9P9FSB9_9HYPO</name>
<dbReference type="AlphaFoldDB" id="A0A9P9FSB9"/>
<dbReference type="OrthoDB" id="5090952at2759"/>
<keyword evidence="2" id="KW-1185">Reference proteome</keyword>
<evidence type="ECO:0000313" key="1">
    <source>
        <dbReference type="EMBL" id="KAH7176208.1"/>
    </source>
</evidence>
<gene>
    <name evidence="1" type="ORF">EDB81DRAFT_875033</name>
</gene>
<sequence>MPIFIVGLTLSTPRAILRSIGPSPETADEFYCGQIAAVLHGMDEELLSWTTAVLSWAFMSTRPLQAQGLAEAVAINLNQEQTVAMDEAVTLDIERDIHRNLAGLLNVENGYVRIASPWAACKTLSAKSPP</sequence>
<reference evidence="1" key="1">
    <citation type="journal article" date="2021" name="Nat. Commun.">
        <title>Genetic determinants of endophytism in the Arabidopsis root mycobiome.</title>
        <authorList>
            <person name="Mesny F."/>
            <person name="Miyauchi S."/>
            <person name="Thiergart T."/>
            <person name="Pickel B."/>
            <person name="Atanasova L."/>
            <person name="Karlsson M."/>
            <person name="Huettel B."/>
            <person name="Barry K.W."/>
            <person name="Haridas S."/>
            <person name="Chen C."/>
            <person name="Bauer D."/>
            <person name="Andreopoulos W."/>
            <person name="Pangilinan J."/>
            <person name="LaButti K."/>
            <person name="Riley R."/>
            <person name="Lipzen A."/>
            <person name="Clum A."/>
            <person name="Drula E."/>
            <person name="Henrissat B."/>
            <person name="Kohler A."/>
            <person name="Grigoriev I.V."/>
            <person name="Martin F.M."/>
            <person name="Hacquard S."/>
        </authorList>
    </citation>
    <scope>NUCLEOTIDE SEQUENCE</scope>
    <source>
        <strain evidence="1">MPI-CAGE-AT-0147</strain>
    </source>
</reference>